<dbReference type="InterPro" id="IPR007282">
    <property type="entry name" value="NOT2/3/5_C"/>
</dbReference>
<organism evidence="6">
    <name type="scientific">Micromonas pusilla</name>
    <name type="common">Picoplanktonic green alga</name>
    <name type="synonym">Chromulina pusilla</name>
    <dbReference type="NCBI Taxonomy" id="38833"/>
    <lineage>
        <taxon>Eukaryota</taxon>
        <taxon>Viridiplantae</taxon>
        <taxon>Chlorophyta</taxon>
        <taxon>Mamiellophyceae</taxon>
        <taxon>Mamiellales</taxon>
        <taxon>Mamiellaceae</taxon>
        <taxon>Micromonas</taxon>
    </lineage>
</organism>
<feature type="compositionally biased region" description="Gly residues" evidence="4">
    <location>
        <begin position="33"/>
        <end position="45"/>
    </location>
</feature>
<comment type="similarity">
    <text evidence="1">Belongs to the CNOT2/3/5 family.</text>
</comment>
<dbReference type="Pfam" id="PF04153">
    <property type="entry name" value="NOT2_3_5_C"/>
    <property type="match status" value="1"/>
</dbReference>
<protein>
    <recommendedName>
        <fullName evidence="5">NOT2/NOT3/NOT5 C-terminal domain-containing protein</fullName>
    </recommendedName>
</protein>
<name>A0A7S0IH34_MICPS</name>
<evidence type="ECO:0000313" key="6">
    <source>
        <dbReference type="EMBL" id="CAD8521675.1"/>
    </source>
</evidence>
<feature type="compositionally biased region" description="Gly residues" evidence="4">
    <location>
        <begin position="210"/>
        <end position="238"/>
    </location>
</feature>
<feature type="compositionally biased region" description="Polar residues" evidence="4">
    <location>
        <begin position="1"/>
        <end position="10"/>
    </location>
</feature>
<feature type="region of interest" description="Disordered" evidence="4">
    <location>
        <begin position="206"/>
        <end position="238"/>
    </location>
</feature>
<evidence type="ECO:0000256" key="3">
    <source>
        <dbReference type="ARBA" id="ARBA00023163"/>
    </source>
</evidence>
<sequence>MLNGQNNYQTAPPGGGGFPLVPRDHGNMQGMQYGMGPGRGPGGMQGAPQARGQFMGGMQGGMQGGGMGNPPGVFNAQAQMNGGLGLGGAPPGLGGSPGGARAGMDRTGSGGQLLARQGSMPGAANGGMMGPNAGAGPRGMMGAGGSFGGGGGGIPGPRGSGPDLLAMINKGGAGSPFGAQGGMGMGGMGEDQTPFDMSEFPSLGGPPPGARGGLGGQPGAQGTFGGMGPGQGGVFGGMDGMGSMGDGYGAMALQKPHPEFTIQNEDFPALPGAPGGGGGVGGGGGASKGGVGVPALGQPGPFAQGPQGGKLDLNGPMGGSAPYEFGGGKGAGGKGVGGGQMAAATDRFGLLGLLGVIRMSDPDLTTLALGTDLTTLGLNLNSPDPLYKTFGSPWADTPPRPEVELLLPACYSVPVAGARPDVFQKFQQETLFYVFYSMPGDESRLFAADELCARGWGFHKELKAWIMRVAGTEPVMQSERGERGSFWIFDVMSWERIRKDNFNLQYDQLEARPEIGDKGAGGKETKPPAGGLLTASAGK</sequence>
<keyword evidence="2" id="KW-0805">Transcription regulation</keyword>
<keyword evidence="3" id="KW-0804">Transcription</keyword>
<dbReference type="InterPro" id="IPR040168">
    <property type="entry name" value="Not2/3/5"/>
</dbReference>
<gene>
    <name evidence="6" type="ORF">MCOM1403_LOCUS9105</name>
</gene>
<evidence type="ECO:0000259" key="5">
    <source>
        <dbReference type="Pfam" id="PF04153"/>
    </source>
</evidence>
<evidence type="ECO:0000256" key="2">
    <source>
        <dbReference type="ARBA" id="ARBA00023015"/>
    </source>
</evidence>
<dbReference type="EMBL" id="HBEQ01011293">
    <property type="protein sequence ID" value="CAD8521675.1"/>
    <property type="molecule type" value="Transcribed_RNA"/>
</dbReference>
<dbReference type="Gene3D" id="2.30.30.1020">
    <property type="entry name" value="CCR4-NOT complex subunit 2/3/5, C-terminal domain"/>
    <property type="match status" value="1"/>
</dbReference>
<accession>A0A7S0IH34</accession>
<dbReference type="InterPro" id="IPR038635">
    <property type="entry name" value="CCR4-NOT_su2/3/5_C_sf"/>
</dbReference>
<dbReference type="GO" id="GO:0030015">
    <property type="term" value="C:CCR4-NOT core complex"/>
    <property type="evidence" value="ECO:0007669"/>
    <property type="project" value="InterPro"/>
</dbReference>
<dbReference type="AlphaFoldDB" id="A0A7S0IH34"/>
<evidence type="ECO:0000256" key="4">
    <source>
        <dbReference type="SAM" id="MobiDB-lite"/>
    </source>
</evidence>
<proteinExistence type="inferred from homology"/>
<reference evidence="6" key="1">
    <citation type="submission" date="2021-01" db="EMBL/GenBank/DDBJ databases">
        <authorList>
            <person name="Corre E."/>
            <person name="Pelletier E."/>
            <person name="Niang G."/>
            <person name="Scheremetjew M."/>
            <person name="Finn R."/>
            <person name="Kale V."/>
            <person name="Holt S."/>
            <person name="Cochrane G."/>
            <person name="Meng A."/>
            <person name="Brown T."/>
            <person name="Cohen L."/>
        </authorList>
    </citation>
    <scope>NUCLEOTIDE SEQUENCE</scope>
    <source>
        <strain evidence="6">CCMP1723</strain>
    </source>
</reference>
<feature type="compositionally biased region" description="Gly residues" evidence="4">
    <location>
        <begin position="273"/>
        <end position="292"/>
    </location>
</feature>
<dbReference type="PANTHER" id="PTHR23326">
    <property type="entry name" value="CCR4 NOT-RELATED"/>
    <property type="match status" value="1"/>
</dbReference>
<feature type="compositionally biased region" description="Basic and acidic residues" evidence="4">
    <location>
        <begin position="513"/>
        <end position="526"/>
    </location>
</feature>
<feature type="region of interest" description="Disordered" evidence="4">
    <location>
        <begin position="513"/>
        <end position="539"/>
    </location>
</feature>
<evidence type="ECO:0000256" key="1">
    <source>
        <dbReference type="ARBA" id="ARBA00007682"/>
    </source>
</evidence>
<dbReference type="GO" id="GO:0006355">
    <property type="term" value="P:regulation of DNA-templated transcription"/>
    <property type="evidence" value="ECO:0007669"/>
    <property type="project" value="InterPro"/>
</dbReference>
<feature type="region of interest" description="Disordered" evidence="4">
    <location>
        <begin position="1"/>
        <end position="47"/>
    </location>
</feature>
<feature type="domain" description="NOT2/NOT3/NOT5 C-terminal" evidence="5">
    <location>
        <begin position="387"/>
        <end position="509"/>
    </location>
</feature>
<feature type="compositionally biased region" description="Low complexity" evidence="4">
    <location>
        <begin position="293"/>
        <end position="305"/>
    </location>
</feature>
<feature type="region of interest" description="Disordered" evidence="4">
    <location>
        <begin position="262"/>
        <end position="320"/>
    </location>
</feature>